<dbReference type="Proteomes" id="UP001500604">
    <property type="component" value="Unassembled WGS sequence"/>
</dbReference>
<gene>
    <name evidence="1" type="ORF">GCM10023116_39030</name>
</gene>
<dbReference type="EMBL" id="BAABFL010000458">
    <property type="protein sequence ID" value="GAA4651619.1"/>
    <property type="molecule type" value="Genomic_DNA"/>
</dbReference>
<proteinExistence type="predicted"/>
<protein>
    <submittedName>
        <fullName evidence="1">Uncharacterized protein</fullName>
    </submittedName>
</protein>
<organism evidence="1 2">
    <name type="scientific">Kistimonas scapharcae</name>
    <dbReference type="NCBI Taxonomy" id="1036133"/>
    <lineage>
        <taxon>Bacteria</taxon>
        <taxon>Pseudomonadati</taxon>
        <taxon>Pseudomonadota</taxon>
        <taxon>Gammaproteobacteria</taxon>
        <taxon>Oceanospirillales</taxon>
        <taxon>Endozoicomonadaceae</taxon>
        <taxon>Kistimonas</taxon>
    </lineage>
</organism>
<accession>A0ABP8V7U0</accession>
<dbReference type="RefSeq" id="WP_345198033.1">
    <property type="nucleotide sequence ID" value="NZ_BAABFL010000458.1"/>
</dbReference>
<reference evidence="2" key="1">
    <citation type="journal article" date="2019" name="Int. J. Syst. Evol. Microbiol.">
        <title>The Global Catalogue of Microorganisms (GCM) 10K type strain sequencing project: providing services to taxonomists for standard genome sequencing and annotation.</title>
        <authorList>
            <consortium name="The Broad Institute Genomics Platform"/>
            <consortium name="The Broad Institute Genome Sequencing Center for Infectious Disease"/>
            <person name="Wu L."/>
            <person name="Ma J."/>
        </authorList>
    </citation>
    <scope>NUCLEOTIDE SEQUENCE [LARGE SCALE GENOMIC DNA]</scope>
    <source>
        <strain evidence="2">JCM 17805</strain>
    </source>
</reference>
<evidence type="ECO:0000313" key="1">
    <source>
        <dbReference type="EMBL" id="GAA4651619.1"/>
    </source>
</evidence>
<keyword evidence="2" id="KW-1185">Reference proteome</keyword>
<name>A0ABP8V7U0_9GAMM</name>
<evidence type="ECO:0000313" key="2">
    <source>
        <dbReference type="Proteomes" id="UP001500604"/>
    </source>
</evidence>
<comment type="caution">
    <text evidence="1">The sequence shown here is derived from an EMBL/GenBank/DDBJ whole genome shotgun (WGS) entry which is preliminary data.</text>
</comment>
<sequence>MTGKLLSRLQKLESRISPPDDLAAFLQEGIDRRYRQWCFRRDGRWDKLEADLLEQLADHVRSAQASLEWLENHPKASKDKRRLMAVSFSLLAQQLAMVKACRSQQVMIATVQQPKPEQWPSLILEALELL</sequence>